<dbReference type="Gene3D" id="2.160.10.10">
    <property type="entry name" value="Hexapeptide repeat proteins"/>
    <property type="match status" value="1"/>
</dbReference>
<dbReference type="Pfam" id="PF00132">
    <property type="entry name" value="Hexapep"/>
    <property type="match status" value="1"/>
</dbReference>
<dbReference type="InterPro" id="IPR047324">
    <property type="entry name" value="LbH_gamma_CA-like"/>
</dbReference>
<dbReference type="RefSeq" id="WP_187029278.1">
    <property type="nucleotide sequence ID" value="NZ_AP023420.1"/>
</dbReference>
<dbReference type="SUPFAM" id="SSF51161">
    <property type="entry name" value="Trimeric LpxA-like enzymes"/>
    <property type="match status" value="1"/>
</dbReference>
<name>A0A810Q9I8_9FIRM</name>
<organism evidence="1 2">
    <name type="scientific">Pusillibacter faecalis</name>
    <dbReference type="NCBI Taxonomy" id="2714358"/>
    <lineage>
        <taxon>Bacteria</taxon>
        <taxon>Bacillati</taxon>
        <taxon>Bacillota</taxon>
        <taxon>Clostridia</taxon>
        <taxon>Eubacteriales</taxon>
        <taxon>Oscillospiraceae</taxon>
        <taxon>Pusillibacter</taxon>
    </lineage>
</organism>
<proteinExistence type="predicted"/>
<dbReference type="PANTHER" id="PTHR13061">
    <property type="entry name" value="DYNACTIN SUBUNIT P25"/>
    <property type="match status" value="1"/>
</dbReference>
<dbReference type="PANTHER" id="PTHR13061:SF29">
    <property type="entry name" value="GAMMA CARBONIC ANHYDRASE-LIKE 1, MITOCHONDRIAL-RELATED"/>
    <property type="match status" value="1"/>
</dbReference>
<evidence type="ECO:0000313" key="2">
    <source>
        <dbReference type="Proteomes" id="UP000679848"/>
    </source>
</evidence>
<reference evidence="1" key="1">
    <citation type="submission" date="2020-09" db="EMBL/GenBank/DDBJ databases">
        <title>New species isolated from human feces.</title>
        <authorList>
            <person name="Kitahara M."/>
            <person name="Shigeno Y."/>
            <person name="Shime M."/>
            <person name="Matsumoto Y."/>
            <person name="Nakamura S."/>
            <person name="Motooka D."/>
            <person name="Fukuoka S."/>
            <person name="Nishikawa H."/>
            <person name="Benno Y."/>
        </authorList>
    </citation>
    <scope>NUCLEOTIDE SEQUENCE</scope>
    <source>
        <strain evidence="1">MM59</strain>
    </source>
</reference>
<dbReference type="AlphaFoldDB" id="A0A810Q9I8"/>
<dbReference type="KEGG" id="pfaa:MM59RIKEN_19530"/>
<protein>
    <submittedName>
        <fullName evidence="1">Gamma carbonic anhydrase family protein</fullName>
    </submittedName>
</protein>
<dbReference type="CDD" id="cd04645">
    <property type="entry name" value="LbH_gamma_CA_like"/>
    <property type="match status" value="1"/>
</dbReference>
<dbReference type="Proteomes" id="UP000679848">
    <property type="component" value="Chromosome"/>
</dbReference>
<evidence type="ECO:0000313" key="1">
    <source>
        <dbReference type="EMBL" id="BCK84634.1"/>
    </source>
</evidence>
<dbReference type="InterPro" id="IPR001451">
    <property type="entry name" value="Hexapep"/>
</dbReference>
<keyword evidence="2" id="KW-1185">Reference proteome</keyword>
<dbReference type="InterPro" id="IPR050484">
    <property type="entry name" value="Transf_Hexapept/Carb_Anhydrase"/>
</dbReference>
<gene>
    <name evidence="1" type="ORF">MM59RIKEN_19530</name>
</gene>
<dbReference type="InterPro" id="IPR011004">
    <property type="entry name" value="Trimer_LpxA-like_sf"/>
</dbReference>
<accession>A0A810Q9I8</accession>
<sequence>MFYEQRKTDADVLICEGACVVGDVDLAPGVSVWYNAVLRGDEGAISVGRETNLQDGVILHANTVVGQGCTVGHGAILHGCTVGDHVLIGMGSIVLDGARIGDHCIVGAGALVTGKMDAPAGSMILGSPAKVVRPLTPEELQSIQESAQDYLHMARQYRKG</sequence>
<dbReference type="EMBL" id="AP023420">
    <property type="protein sequence ID" value="BCK84634.1"/>
    <property type="molecule type" value="Genomic_DNA"/>
</dbReference>